<evidence type="ECO:0008006" key="4">
    <source>
        <dbReference type="Google" id="ProtNLM"/>
    </source>
</evidence>
<evidence type="ECO:0000256" key="1">
    <source>
        <dbReference type="SAM" id="Coils"/>
    </source>
</evidence>
<dbReference type="AlphaFoldDB" id="A0A134ACK8"/>
<sequence length="330" mass="37945">MKLKKYFLIGMTALLVVVSCNNKKDNKNKEKVKVVGVKKDISKEEIKKYSEYLKISEEPNSEEWNDFFTEIKKDEFFEKNGNIKDISGEIISIVNRDDSINLIGEYIKEITDEMQKSPKMESIDKNAENLVDSLIQEQKVLTEINDYFEKGDYKTDKLGKVDELNEKYKVVLRNRIENSKILSNSLHEFAEAINKKMEAQLQMDGKTAKLSILKFVNSVDRFAEAAFSKNNLNFDEEEIKGLEKANNELQKAYENIAKMTVENAKKENISESDFKKIKESSETLSENTQKMLTGVKNQNIQEVVISASNILSAKTDLENVFNVLLMQNNK</sequence>
<dbReference type="STRING" id="157687.HMPREF3180_01125"/>
<dbReference type="OrthoDB" id="79792at2"/>
<name>A0A134ACK8_9FUSO</name>
<protein>
    <recommendedName>
        <fullName evidence="4">Lipoprotein</fullName>
    </recommendedName>
</protein>
<dbReference type="PATRIC" id="fig|157687.3.peg.1120"/>
<keyword evidence="3" id="KW-1185">Reference proteome</keyword>
<dbReference type="EMBL" id="LSDD01000089">
    <property type="protein sequence ID" value="KXB65446.1"/>
    <property type="molecule type" value="Genomic_DNA"/>
</dbReference>
<keyword evidence="1" id="KW-0175">Coiled coil</keyword>
<gene>
    <name evidence="2" type="ORF">HMPREF3180_01125</name>
</gene>
<accession>A0A134ACK8</accession>
<evidence type="ECO:0000313" key="2">
    <source>
        <dbReference type="EMBL" id="KXB65446.1"/>
    </source>
</evidence>
<reference evidence="3" key="1">
    <citation type="submission" date="2016-01" db="EMBL/GenBank/DDBJ databases">
        <authorList>
            <person name="Mitreva M."/>
            <person name="Pepin K.H."/>
            <person name="Mihindukulasuriya K.A."/>
            <person name="Fulton R."/>
            <person name="Fronick C."/>
            <person name="O'Laughlin M."/>
            <person name="Miner T."/>
            <person name="Herter B."/>
            <person name="Rosa B.A."/>
            <person name="Cordes M."/>
            <person name="Tomlinson C."/>
            <person name="Wollam A."/>
            <person name="Palsikar V.B."/>
            <person name="Mardis E.R."/>
            <person name="Wilson R.K."/>
        </authorList>
    </citation>
    <scope>NUCLEOTIDE SEQUENCE [LARGE SCALE GENOMIC DNA]</scope>
    <source>
        <strain evidence="3">KA00185</strain>
    </source>
</reference>
<comment type="caution">
    <text evidence="2">The sequence shown here is derived from an EMBL/GenBank/DDBJ whole genome shotgun (WGS) entry which is preliminary data.</text>
</comment>
<proteinExistence type="predicted"/>
<feature type="coiled-coil region" evidence="1">
    <location>
        <begin position="225"/>
        <end position="262"/>
    </location>
</feature>
<dbReference type="PROSITE" id="PS51257">
    <property type="entry name" value="PROKAR_LIPOPROTEIN"/>
    <property type="match status" value="1"/>
</dbReference>
<evidence type="ECO:0000313" key="3">
    <source>
        <dbReference type="Proteomes" id="UP000070483"/>
    </source>
</evidence>
<organism evidence="2 3">
    <name type="scientific">Leptotrichia wadei</name>
    <dbReference type="NCBI Taxonomy" id="157687"/>
    <lineage>
        <taxon>Bacteria</taxon>
        <taxon>Fusobacteriati</taxon>
        <taxon>Fusobacteriota</taxon>
        <taxon>Fusobacteriia</taxon>
        <taxon>Fusobacteriales</taxon>
        <taxon>Leptotrichiaceae</taxon>
        <taxon>Leptotrichia</taxon>
    </lineage>
</organism>
<dbReference type="Proteomes" id="UP000070483">
    <property type="component" value="Unassembled WGS sequence"/>
</dbReference>
<dbReference type="RefSeq" id="WP_060917880.1">
    <property type="nucleotide sequence ID" value="NZ_KQ960073.1"/>
</dbReference>